<dbReference type="GO" id="GO:0004792">
    <property type="term" value="F:thiosulfate-cyanide sulfurtransferase activity"/>
    <property type="evidence" value="ECO:0007669"/>
    <property type="project" value="InterPro"/>
</dbReference>
<dbReference type="RefSeq" id="WP_177061579.1">
    <property type="nucleotide sequence ID" value="NZ_JACAPS010000039.1"/>
</dbReference>
<dbReference type="InterPro" id="IPR050229">
    <property type="entry name" value="GlpE_sulfurtransferase"/>
</dbReference>
<dbReference type="PROSITE" id="PS50206">
    <property type="entry name" value="RHODANESE_3"/>
    <property type="match status" value="1"/>
</dbReference>
<gene>
    <name evidence="2" type="ORF">HX876_14615</name>
</gene>
<dbReference type="InterPro" id="IPR036873">
    <property type="entry name" value="Rhodanese-like_dom_sf"/>
</dbReference>
<proteinExistence type="predicted"/>
<dbReference type="EMBL" id="JACAQD010000015">
    <property type="protein sequence ID" value="NWC33632.1"/>
    <property type="molecule type" value="Genomic_DNA"/>
</dbReference>
<dbReference type="PANTHER" id="PTHR43031">
    <property type="entry name" value="FAD-DEPENDENT OXIDOREDUCTASE"/>
    <property type="match status" value="1"/>
</dbReference>
<dbReference type="PROSITE" id="PS00380">
    <property type="entry name" value="RHODANESE_1"/>
    <property type="match status" value="1"/>
</dbReference>
<evidence type="ECO:0000313" key="3">
    <source>
        <dbReference type="Proteomes" id="UP000520592"/>
    </source>
</evidence>
<feature type="domain" description="Rhodanese" evidence="1">
    <location>
        <begin position="40"/>
        <end position="130"/>
    </location>
</feature>
<name>A0A7Y7YBY4_9PSED</name>
<dbReference type="SUPFAM" id="SSF52821">
    <property type="entry name" value="Rhodanese/Cell cycle control phosphatase"/>
    <property type="match status" value="1"/>
</dbReference>
<comment type="caution">
    <text evidence="2">The sequence shown here is derived from an EMBL/GenBank/DDBJ whole genome shotgun (WGS) entry which is preliminary data.</text>
</comment>
<dbReference type="Pfam" id="PF00581">
    <property type="entry name" value="Rhodanese"/>
    <property type="match status" value="1"/>
</dbReference>
<dbReference type="InterPro" id="IPR001763">
    <property type="entry name" value="Rhodanese-like_dom"/>
</dbReference>
<dbReference type="SMART" id="SM00450">
    <property type="entry name" value="RHOD"/>
    <property type="match status" value="1"/>
</dbReference>
<protein>
    <submittedName>
        <fullName evidence="2">Rhodanese-like domain-containing protein</fullName>
    </submittedName>
</protein>
<evidence type="ECO:0000259" key="1">
    <source>
        <dbReference type="PROSITE" id="PS50206"/>
    </source>
</evidence>
<dbReference type="InterPro" id="IPR001307">
    <property type="entry name" value="Thiosulphate_STrfase_CS"/>
</dbReference>
<evidence type="ECO:0000313" key="2">
    <source>
        <dbReference type="EMBL" id="NWC33632.1"/>
    </source>
</evidence>
<dbReference type="Proteomes" id="UP000520592">
    <property type="component" value="Unassembled WGS sequence"/>
</dbReference>
<dbReference type="AlphaFoldDB" id="A0A7Y7YBY4"/>
<dbReference type="CDD" id="cd01521">
    <property type="entry name" value="RHOD_PspE2"/>
    <property type="match status" value="1"/>
</dbReference>
<accession>A0A7Y7YBY4</accession>
<sequence length="144" mass="15304">MTSLVRSIPAASSAIALMHFSNRLTFETDCSDVQASQQGGEVDFVLVDVRGEAAFSRGHVPGAINIPHRLMTAGFLAHYPKSTLFVVYCAGPHCNGAQRAALKLAALEYPVKEMIGGLTGWLDEGFVLVGDAPPQRRDGIACAC</sequence>
<dbReference type="Gene3D" id="3.40.250.10">
    <property type="entry name" value="Rhodanese-like domain"/>
    <property type="match status" value="1"/>
</dbReference>
<dbReference type="PANTHER" id="PTHR43031:SF1">
    <property type="entry name" value="PYRIDINE NUCLEOTIDE-DISULPHIDE OXIDOREDUCTASE"/>
    <property type="match status" value="1"/>
</dbReference>
<organism evidence="2 3">
    <name type="scientific">Pseudomonas gingeri</name>
    <dbReference type="NCBI Taxonomy" id="117681"/>
    <lineage>
        <taxon>Bacteria</taxon>
        <taxon>Pseudomonadati</taxon>
        <taxon>Pseudomonadota</taxon>
        <taxon>Gammaproteobacteria</taxon>
        <taxon>Pseudomonadales</taxon>
        <taxon>Pseudomonadaceae</taxon>
        <taxon>Pseudomonas</taxon>
    </lineage>
</organism>
<reference evidence="2 3" key="1">
    <citation type="submission" date="2020-04" db="EMBL/GenBank/DDBJ databases">
        <title>Molecular characterization of pseudomonads from Agaricus bisporus reveal novel blotch 2 pathogens in Western Europe.</title>
        <authorList>
            <person name="Taparia T."/>
            <person name="Krijger M."/>
            <person name="Haynes E."/>
            <person name="Elpinstone J.G."/>
            <person name="Noble R."/>
            <person name="Van Der Wolf J."/>
        </authorList>
    </citation>
    <scope>NUCLEOTIDE SEQUENCE [LARGE SCALE GENOMIC DNA]</scope>
    <source>
        <strain evidence="2 3">IPO3737</strain>
    </source>
</reference>